<feature type="signal peptide" evidence="8">
    <location>
        <begin position="1"/>
        <end position="22"/>
    </location>
</feature>
<dbReference type="InterPro" id="IPR023996">
    <property type="entry name" value="TonB-dep_OMP_SusC/RagA"/>
</dbReference>
<keyword evidence="2 7" id="KW-0813">Transport</keyword>
<dbReference type="InterPro" id="IPR037066">
    <property type="entry name" value="Plug_dom_sf"/>
</dbReference>
<gene>
    <name evidence="10" type="ORF">QJ048_23195</name>
</gene>
<comment type="caution">
    <text evidence="10">The sequence shown here is derived from an EMBL/GenBank/DDBJ whole genome shotgun (WGS) entry which is preliminary data.</text>
</comment>
<comment type="subcellular location">
    <subcellularLocation>
        <location evidence="1 7">Cell outer membrane</location>
        <topology evidence="1 7">Multi-pass membrane protein</topology>
    </subcellularLocation>
</comment>
<sequence length="1054" mass="116057">MKVKNMLKIVALLLIIPCFLIAQNKITVTGIVKNGETQEPVAGVSIYANKKVIGITANDGTFSIKVTEDAAITFTDVRYANFNLKLKPGQTAVQVLMKVRDDKMSEVVVTGYTKKAREVTTGSTVVITAKDIRDVPSANVMDLLQGKVAGLNINTSSGAPGSTGSIYLRGLSNPSFSGAGADAALTPTSPLFVIDGVPIDVNSTYEYGFNSGGPGINPVSLIPQEDIEQIEILKDAQATTLYGSRGAYGVILITTKRGKSKVPIVNFRTNQFLSTVPNLRKVIGGRDERMMRLNEIVQFDPNYQHALTTIDQTPALTDSLNAYYNNSTNWQDVFYKNTWNQTYNVGVSGGDQAFNYKTNIGYFNQKGIIKNTGFSRYNVDMNMQYQPVQKFKLSTTISAAMGENKKGSGNGIMQTGVAQNVNTSSLLPPPGAFGANSTALAQLAVIDNNKTAQLNTNFEMQYEFVRGLRATNTFSYNYMSGTENTFTPAIMNGNMSKSYAYNDLTGTLYNRFMLNYAKTFERGHSINFYGFSEISSKKYKVDVIQQTGTPSDGISGPLGAATSLGGTLSNTETRDVSYAGNASYDYNKKYVLNAGAMWSKSSITGPNMPWAFNPTVGVRWNFSKEKLFDHVSFLDYGSFRLGWGKSSIPVGTIYDTYGKYLNGTTTYNSSPIINIDWSSAPNVHLIPATKTDLNFGTELGLFKQRLQFVFEAYYKQNDNNLYVKNLSSMNAFSQVSTNELGLVNYGYELTVTAKPLSASSPVSWTITANAALDHEVLTRLPGEAKQMVVVDPNTGLGTMYRVGRNSLSNVMYNTKGVYASNADVPVDPATGLRMHTGTAGNPIYFQQGDARWTDVNGDYVVDQNDYIVCGNAMPLVIGGFSSYTNYKNFTLNVSTSFKYKRDIINTAAAQAFQRFYSPTKLGQMLPIDQYNYWSPSNTKGTVFPNPYDFTRTGEYSADNIGNGTYLPFRADQTLFLEDGSYFKINSIAFSYNFDRNKTKRYGITSARLTFTMNNVYTFTKYTGPNPENVTDMGYDRSDGYPQSKNYSLGLDLQF</sequence>
<dbReference type="InterPro" id="IPR008969">
    <property type="entry name" value="CarboxyPept-like_regulatory"/>
</dbReference>
<dbReference type="Gene3D" id="2.40.170.20">
    <property type="entry name" value="TonB-dependent receptor, beta-barrel domain"/>
    <property type="match status" value="1"/>
</dbReference>
<keyword evidence="3 7" id="KW-1134">Transmembrane beta strand</keyword>
<dbReference type="EMBL" id="JASBRG010000008">
    <property type="protein sequence ID" value="MDI3322716.1"/>
    <property type="molecule type" value="Genomic_DNA"/>
</dbReference>
<evidence type="ECO:0000256" key="2">
    <source>
        <dbReference type="ARBA" id="ARBA00022448"/>
    </source>
</evidence>
<evidence type="ECO:0000256" key="4">
    <source>
        <dbReference type="ARBA" id="ARBA00022692"/>
    </source>
</evidence>
<reference evidence="10 11" key="1">
    <citation type="submission" date="2023-05" db="EMBL/GenBank/DDBJ databases">
        <title>Genome sequence of Pinibacter sp. MAH-24.</title>
        <authorList>
            <person name="Huq M.A."/>
        </authorList>
    </citation>
    <scope>NUCLEOTIDE SEQUENCE [LARGE SCALE GENOMIC DNA]</scope>
    <source>
        <strain evidence="10 11">MAH-24</strain>
    </source>
</reference>
<dbReference type="Gene3D" id="2.170.130.10">
    <property type="entry name" value="TonB-dependent receptor, plug domain"/>
    <property type="match status" value="1"/>
</dbReference>
<dbReference type="Pfam" id="PF07715">
    <property type="entry name" value="Plug"/>
    <property type="match status" value="1"/>
</dbReference>
<dbReference type="InterPro" id="IPR012910">
    <property type="entry name" value="Plug_dom"/>
</dbReference>
<dbReference type="RefSeq" id="WP_282336861.1">
    <property type="nucleotide sequence ID" value="NZ_JASBRG010000008.1"/>
</dbReference>
<evidence type="ECO:0000259" key="9">
    <source>
        <dbReference type="Pfam" id="PF07715"/>
    </source>
</evidence>
<keyword evidence="4 7" id="KW-0812">Transmembrane</keyword>
<evidence type="ECO:0000256" key="3">
    <source>
        <dbReference type="ARBA" id="ARBA00022452"/>
    </source>
</evidence>
<dbReference type="InterPro" id="IPR039426">
    <property type="entry name" value="TonB-dep_rcpt-like"/>
</dbReference>
<dbReference type="PROSITE" id="PS52016">
    <property type="entry name" value="TONB_DEPENDENT_REC_3"/>
    <property type="match status" value="1"/>
</dbReference>
<dbReference type="NCBIfam" id="TIGR04057">
    <property type="entry name" value="SusC_RagA_signa"/>
    <property type="match status" value="1"/>
</dbReference>
<evidence type="ECO:0000256" key="8">
    <source>
        <dbReference type="SAM" id="SignalP"/>
    </source>
</evidence>
<proteinExistence type="inferred from homology"/>
<evidence type="ECO:0000313" key="10">
    <source>
        <dbReference type="EMBL" id="MDI3322716.1"/>
    </source>
</evidence>
<organism evidence="10 11">
    <name type="scientific">Pinibacter soli</name>
    <dbReference type="NCBI Taxonomy" id="3044211"/>
    <lineage>
        <taxon>Bacteria</taxon>
        <taxon>Pseudomonadati</taxon>
        <taxon>Bacteroidota</taxon>
        <taxon>Chitinophagia</taxon>
        <taxon>Chitinophagales</taxon>
        <taxon>Chitinophagaceae</taxon>
        <taxon>Pinibacter</taxon>
    </lineage>
</organism>
<evidence type="ECO:0000313" key="11">
    <source>
        <dbReference type="Proteomes" id="UP001226434"/>
    </source>
</evidence>
<dbReference type="InterPro" id="IPR023997">
    <property type="entry name" value="TonB-dep_OMP_SusC/RagA_CS"/>
</dbReference>
<dbReference type="SUPFAM" id="SSF49464">
    <property type="entry name" value="Carboxypeptidase regulatory domain-like"/>
    <property type="match status" value="1"/>
</dbReference>
<accession>A0ABT6RJU6</accession>
<name>A0ABT6RJU6_9BACT</name>
<evidence type="ECO:0000256" key="5">
    <source>
        <dbReference type="ARBA" id="ARBA00023136"/>
    </source>
</evidence>
<comment type="similarity">
    <text evidence="7">Belongs to the TonB-dependent receptor family.</text>
</comment>
<dbReference type="NCBIfam" id="TIGR04056">
    <property type="entry name" value="OMP_RagA_SusC"/>
    <property type="match status" value="1"/>
</dbReference>
<dbReference type="InterPro" id="IPR036942">
    <property type="entry name" value="Beta-barrel_TonB_sf"/>
</dbReference>
<keyword evidence="5 7" id="KW-0472">Membrane</keyword>
<feature type="domain" description="TonB-dependent receptor plug" evidence="9">
    <location>
        <begin position="120"/>
        <end position="250"/>
    </location>
</feature>
<evidence type="ECO:0000256" key="6">
    <source>
        <dbReference type="ARBA" id="ARBA00023237"/>
    </source>
</evidence>
<evidence type="ECO:0000256" key="7">
    <source>
        <dbReference type="PROSITE-ProRule" id="PRU01360"/>
    </source>
</evidence>
<keyword evidence="11" id="KW-1185">Reference proteome</keyword>
<keyword evidence="6 7" id="KW-0998">Cell outer membrane</keyword>
<feature type="chain" id="PRO_5045958486" evidence="8">
    <location>
        <begin position="23"/>
        <end position="1054"/>
    </location>
</feature>
<protein>
    <submittedName>
        <fullName evidence="10">SusC/RagA family TonB-linked outer membrane protein</fullName>
    </submittedName>
</protein>
<dbReference type="Proteomes" id="UP001226434">
    <property type="component" value="Unassembled WGS sequence"/>
</dbReference>
<dbReference type="SUPFAM" id="SSF56935">
    <property type="entry name" value="Porins"/>
    <property type="match status" value="1"/>
</dbReference>
<keyword evidence="8" id="KW-0732">Signal</keyword>
<evidence type="ECO:0000256" key="1">
    <source>
        <dbReference type="ARBA" id="ARBA00004571"/>
    </source>
</evidence>